<feature type="transmembrane region" description="Helical" evidence="6">
    <location>
        <begin position="260"/>
        <end position="281"/>
    </location>
</feature>
<dbReference type="InterPro" id="IPR036259">
    <property type="entry name" value="MFS_trans_sf"/>
</dbReference>
<feature type="transmembrane region" description="Helical" evidence="6">
    <location>
        <begin position="119"/>
        <end position="137"/>
    </location>
</feature>
<evidence type="ECO:0000256" key="1">
    <source>
        <dbReference type="ARBA" id="ARBA00004651"/>
    </source>
</evidence>
<feature type="transmembrane region" description="Helical" evidence="6">
    <location>
        <begin position="90"/>
        <end position="113"/>
    </location>
</feature>
<reference evidence="9" key="1">
    <citation type="submission" date="2020-10" db="EMBL/GenBank/DDBJ databases">
        <authorList>
            <person name="Castelo-Branco R."/>
            <person name="Eusebio N."/>
            <person name="Adriana R."/>
            <person name="Vieira A."/>
            <person name="Brugerolle De Fraissinette N."/>
            <person name="Rezende De Castro R."/>
            <person name="Schneider M.P."/>
            <person name="Vasconcelos V."/>
            <person name="Leao P.N."/>
        </authorList>
    </citation>
    <scope>NUCLEOTIDE SEQUENCE</scope>
    <source>
        <strain evidence="9">LEGE 06105</strain>
    </source>
</reference>
<dbReference type="InterPro" id="IPR020846">
    <property type="entry name" value="MFS_dom"/>
</dbReference>
<evidence type="ECO:0000256" key="3">
    <source>
        <dbReference type="ARBA" id="ARBA00022692"/>
    </source>
</evidence>
<feature type="transmembrane region" description="Helical" evidence="6">
    <location>
        <begin position="313"/>
        <end position="335"/>
    </location>
</feature>
<dbReference type="PANTHER" id="PTHR43124:SF3">
    <property type="entry name" value="CHLORAMPHENICOL EFFLUX PUMP RV0191"/>
    <property type="match status" value="1"/>
</dbReference>
<dbReference type="Pfam" id="PF07690">
    <property type="entry name" value="MFS_1"/>
    <property type="match status" value="1"/>
</dbReference>
<dbReference type="InterPro" id="IPR001958">
    <property type="entry name" value="Tet-R_TetA/multi-R_MdtG-like"/>
</dbReference>
<dbReference type="PANTHER" id="PTHR43124">
    <property type="entry name" value="PURINE EFFLUX PUMP PBUE"/>
    <property type="match status" value="1"/>
</dbReference>
<feature type="transmembrane region" description="Helical" evidence="6">
    <location>
        <begin position="347"/>
        <end position="372"/>
    </location>
</feature>
<evidence type="ECO:0000313" key="9">
    <source>
        <dbReference type="EMBL" id="MBE9214114.1"/>
    </source>
</evidence>
<dbReference type="SMART" id="SM00240">
    <property type="entry name" value="FHA"/>
    <property type="match status" value="1"/>
</dbReference>
<feature type="transmembrane region" description="Helical" evidence="6">
    <location>
        <begin position="175"/>
        <end position="194"/>
    </location>
</feature>
<dbReference type="PRINTS" id="PR01035">
    <property type="entry name" value="TCRTETA"/>
</dbReference>
<feature type="domain" description="FHA" evidence="7">
    <location>
        <begin position="455"/>
        <end position="511"/>
    </location>
</feature>
<dbReference type="AlphaFoldDB" id="A0A8J7F9I4"/>
<evidence type="ECO:0000259" key="8">
    <source>
        <dbReference type="PROSITE" id="PS50850"/>
    </source>
</evidence>
<feature type="transmembrane region" description="Helical" evidence="6">
    <location>
        <begin position="59"/>
        <end position="78"/>
    </location>
</feature>
<accession>A0A8J7F9I4</accession>
<evidence type="ECO:0000256" key="5">
    <source>
        <dbReference type="ARBA" id="ARBA00023136"/>
    </source>
</evidence>
<dbReference type="PROSITE" id="PS50850">
    <property type="entry name" value="MFS"/>
    <property type="match status" value="1"/>
</dbReference>
<dbReference type="EMBL" id="JADEWL010000050">
    <property type="protein sequence ID" value="MBE9214114.1"/>
    <property type="molecule type" value="Genomic_DNA"/>
</dbReference>
<dbReference type="PROSITE" id="PS50006">
    <property type="entry name" value="FHA_DOMAIN"/>
    <property type="match status" value="1"/>
</dbReference>
<comment type="subcellular location">
    <subcellularLocation>
        <location evidence="1">Cell membrane</location>
        <topology evidence="1">Multi-pass membrane protein</topology>
    </subcellularLocation>
</comment>
<keyword evidence="3 6" id="KW-0812">Transmembrane</keyword>
<dbReference type="GO" id="GO:0022857">
    <property type="term" value="F:transmembrane transporter activity"/>
    <property type="evidence" value="ECO:0007669"/>
    <property type="project" value="InterPro"/>
</dbReference>
<dbReference type="CDD" id="cd17474">
    <property type="entry name" value="MFS_YfmO_like"/>
    <property type="match status" value="1"/>
</dbReference>
<feature type="transmembrane region" description="Helical" evidence="6">
    <location>
        <begin position="21"/>
        <end position="39"/>
    </location>
</feature>
<dbReference type="CDD" id="cd00060">
    <property type="entry name" value="FHA"/>
    <property type="match status" value="1"/>
</dbReference>
<dbReference type="InterPro" id="IPR000253">
    <property type="entry name" value="FHA_dom"/>
</dbReference>
<comment type="caution">
    <text evidence="9">The sequence shown here is derived from an EMBL/GenBank/DDBJ whole genome shotgun (WGS) entry which is preliminary data.</text>
</comment>
<evidence type="ECO:0000256" key="4">
    <source>
        <dbReference type="ARBA" id="ARBA00022989"/>
    </source>
</evidence>
<feature type="transmembrane region" description="Helical" evidence="6">
    <location>
        <begin position="222"/>
        <end position="248"/>
    </location>
</feature>
<feature type="domain" description="Major facilitator superfamily (MFS) profile" evidence="8">
    <location>
        <begin position="20"/>
        <end position="401"/>
    </location>
</feature>
<evidence type="ECO:0000256" key="6">
    <source>
        <dbReference type="SAM" id="Phobius"/>
    </source>
</evidence>
<dbReference type="SUPFAM" id="SSF103473">
    <property type="entry name" value="MFS general substrate transporter"/>
    <property type="match status" value="1"/>
</dbReference>
<dbReference type="GO" id="GO:0005886">
    <property type="term" value="C:plasma membrane"/>
    <property type="evidence" value="ECO:0007669"/>
    <property type="project" value="UniProtKB-SubCell"/>
</dbReference>
<keyword evidence="4 6" id="KW-1133">Transmembrane helix</keyword>
<sequence length="540" mass="57332">MNNLSIPAEQKNTEITQDKNLYIIIGVTLISIMGGQTVAPILPSLTSVFNVSPREIELVMTLFVLPIGIATPILGVLADRIGIRKVLIPALILFAIAGASISFAGTFTSVLGLRFLQGLGAAPLDALALTMIAMLYNGRKLGAAMSINAAVIGISSAIYPLLGGALGSINWTYPFLLAVLAFPLVMLVIMVLKLPSKPPGVEKPSLKTYLKTTYKSINNRSVIGLLFAVGSIFMIQFGAFITYVPIFAGISLGASGLMNGIILCVMSLAVAISASQLGWLIQRFSEITLIKVSFIISAVALLIIPVINNPWLLLIPSALFGVALAFALPSSQALLAGLSAQDTRAGFMAVNASVQSLGQALGPILGAIAIAIGGIKAVFFSSAGYALIAFVIFNILITPKQTKSVPQLLPEIEIDEELTAIPSIASPTDLQAPVAQLVHTLTNKIIDLPEIPSLIYIGKQHKNGTSDIDISNLPYSEVVSRNHAQIKFDGQDYYIQDMGSSNGTYINKYPLLPGIWYKLGPGVKLGLGKRDMVAFVFQLN</sequence>
<evidence type="ECO:0000259" key="7">
    <source>
        <dbReference type="PROSITE" id="PS50006"/>
    </source>
</evidence>
<feature type="transmembrane region" description="Helical" evidence="6">
    <location>
        <begin position="288"/>
        <end position="307"/>
    </location>
</feature>
<gene>
    <name evidence="9" type="ORF">IQ247_15810</name>
</gene>
<dbReference type="Gene3D" id="2.60.200.20">
    <property type="match status" value="1"/>
</dbReference>
<dbReference type="InterPro" id="IPR011701">
    <property type="entry name" value="MFS"/>
</dbReference>
<dbReference type="RefSeq" id="WP_193921578.1">
    <property type="nucleotide sequence ID" value="NZ_JADEWL010000050.1"/>
</dbReference>
<keyword evidence="2" id="KW-1003">Cell membrane</keyword>
<dbReference type="InterPro" id="IPR050189">
    <property type="entry name" value="MFS_Efflux_Transporters"/>
</dbReference>
<protein>
    <submittedName>
        <fullName evidence="9">MFS transporter</fullName>
    </submittedName>
</protein>
<feature type="transmembrane region" description="Helical" evidence="6">
    <location>
        <begin position="149"/>
        <end position="169"/>
    </location>
</feature>
<dbReference type="Pfam" id="PF00498">
    <property type="entry name" value="FHA"/>
    <property type="match status" value="1"/>
</dbReference>
<dbReference type="Proteomes" id="UP000620559">
    <property type="component" value="Unassembled WGS sequence"/>
</dbReference>
<dbReference type="Gene3D" id="1.20.1250.20">
    <property type="entry name" value="MFS general substrate transporter like domains"/>
    <property type="match status" value="1"/>
</dbReference>
<keyword evidence="5 6" id="KW-0472">Membrane</keyword>
<proteinExistence type="predicted"/>
<feature type="transmembrane region" description="Helical" evidence="6">
    <location>
        <begin position="378"/>
        <end position="397"/>
    </location>
</feature>
<name>A0A8J7F9I4_9CYAN</name>
<dbReference type="SUPFAM" id="SSF49879">
    <property type="entry name" value="SMAD/FHA domain"/>
    <property type="match status" value="1"/>
</dbReference>
<keyword evidence="10" id="KW-1185">Reference proteome</keyword>
<evidence type="ECO:0000313" key="10">
    <source>
        <dbReference type="Proteomes" id="UP000620559"/>
    </source>
</evidence>
<evidence type="ECO:0000256" key="2">
    <source>
        <dbReference type="ARBA" id="ARBA00022475"/>
    </source>
</evidence>
<organism evidence="9 10">
    <name type="scientific">Plectonema cf. radiosum LEGE 06105</name>
    <dbReference type="NCBI Taxonomy" id="945769"/>
    <lineage>
        <taxon>Bacteria</taxon>
        <taxon>Bacillati</taxon>
        <taxon>Cyanobacteriota</taxon>
        <taxon>Cyanophyceae</taxon>
        <taxon>Oscillatoriophycideae</taxon>
        <taxon>Oscillatoriales</taxon>
        <taxon>Microcoleaceae</taxon>
        <taxon>Plectonema</taxon>
    </lineage>
</organism>
<dbReference type="InterPro" id="IPR008984">
    <property type="entry name" value="SMAD_FHA_dom_sf"/>
</dbReference>